<name>A0A1H2XVQ0_9BACL</name>
<dbReference type="InterPro" id="IPR001204">
    <property type="entry name" value="Phos_transporter"/>
</dbReference>
<evidence type="ECO:0000256" key="3">
    <source>
        <dbReference type="ARBA" id="ARBA00022692"/>
    </source>
</evidence>
<keyword evidence="5 6" id="KW-0472">Membrane</keyword>
<comment type="subcellular location">
    <subcellularLocation>
        <location evidence="1 6">Membrane</location>
        <topology evidence="1 6">Multi-pass membrane protein</topology>
    </subcellularLocation>
</comment>
<comment type="similarity">
    <text evidence="6">Belongs to the inorganic phosphate transporter (PiT) (TC 2.A.20) family.</text>
</comment>
<dbReference type="OrthoDB" id="19855at2"/>
<evidence type="ECO:0000256" key="6">
    <source>
        <dbReference type="RuleBase" id="RU363058"/>
    </source>
</evidence>
<proteinExistence type="inferred from homology"/>
<keyword evidence="6" id="KW-0592">Phosphate transport</keyword>
<dbReference type="GO" id="GO:0035435">
    <property type="term" value="P:phosphate ion transmembrane transport"/>
    <property type="evidence" value="ECO:0007669"/>
    <property type="project" value="TreeGrafter"/>
</dbReference>
<keyword evidence="8" id="KW-1185">Reference proteome</keyword>
<dbReference type="PANTHER" id="PTHR11101">
    <property type="entry name" value="PHOSPHATE TRANSPORTER"/>
    <property type="match status" value="1"/>
</dbReference>
<reference evidence="7 8" key="1">
    <citation type="submission" date="2016-10" db="EMBL/GenBank/DDBJ databases">
        <authorList>
            <person name="de Groot N.N."/>
        </authorList>
    </citation>
    <scope>NUCLEOTIDE SEQUENCE [LARGE SCALE GENOMIC DNA]</scope>
    <source>
        <strain evidence="7 8">DSM 45610</strain>
    </source>
</reference>
<feature type="transmembrane region" description="Helical" evidence="6">
    <location>
        <begin position="326"/>
        <end position="344"/>
    </location>
</feature>
<evidence type="ECO:0000256" key="5">
    <source>
        <dbReference type="ARBA" id="ARBA00023136"/>
    </source>
</evidence>
<keyword evidence="3 6" id="KW-0812">Transmembrane</keyword>
<dbReference type="PANTHER" id="PTHR11101:SF80">
    <property type="entry name" value="PHOSPHATE TRANSPORTER"/>
    <property type="match status" value="1"/>
</dbReference>
<dbReference type="STRING" id="1048340.SAMN05444487_10871"/>
<dbReference type="Pfam" id="PF01384">
    <property type="entry name" value="PHO4"/>
    <property type="match status" value="1"/>
</dbReference>
<gene>
    <name evidence="7" type="ORF">SAMN05444487_10871</name>
</gene>
<feature type="transmembrane region" description="Helical" evidence="6">
    <location>
        <begin position="300"/>
        <end position="320"/>
    </location>
</feature>
<evidence type="ECO:0000313" key="8">
    <source>
        <dbReference type="Proteomes" id="UP000198534"/>
    </source>
</evidence>
<evidence type="ECO:0000256" key="4">
    <source>
        <dbReference type="ARBA" id="ARBA00022989"/>
    </source>
</evidence>
<keyword evidence="4 6" id="KW-1133">Transmembrane helix</keyword>
<dbReference type="EMBL" id="FNNQ01000008">
    <property type="protein sequence ID" value="SDW97032.1"/>
    <property type="molecule type" value="Genomic_DNA"/>
</dbReference>
<keyword evidence="2 6" id="KW-0813">Transport</keyword>
<dbReference type="RefSeq" id="WP_091739651.1">
    <property type="nucleotide sequence ID" value="NZ_FNNQ01000008.1"/>
</dbReference>
<accession>A0A1H2XVQ0</accession>
<sequence length="361" mass="37101">MTVLYAGVIVAFFFAMNIGASGAAASMGVAYGAGAVRKPVVALLISGLGVFLGAALGGGEVVKTIGSGIVPGSIMTIKIALVVLSSACLSLFIANLLGIPLSTSEVTVGAVVGAGVAYQGEAVAWSKMGTILLFWILIPGIAFLLALVVGKGIQWAKSRLPSLDAPHIRRPLAWLLVLAGFMEAYSAGMNNVANAVGPLVGAKVLSVSDGILYGGMFVALGALLLGRRALETNGKRITDISLLEGSAISGTGAGLVIGASMLGIPVPLTQITSSAIIGIGTAKQGFTYRQKNVIAQMMKVWVVSPVFSLVIAYALVKIFIQGDFYTVLVLVSVLVATAGSISLMRSVQRERRSFHEHGDGI</sequence>
<feature type="transmembrane region" description="Helical" evidence="6">
    <location>
        <begin position="171"/>
        <end position="190"/>
    </location>
</feature>
<feature type="transmembrane region" description="Helical" evidence="6">
    <location>
        <begin position="210"/>
        <end position="230"/>
    </location>
</feature>
<feature type="transmembrane region" description="Helical" evidence="6">
    <location>
        <begin position="131"/>
        <end position="150"/>
    </location>
</feature>
<feature type="transmembrane region" description="Helical" evidence="6">
    <location>
        <begin position="74"/>
        <end position="97"/>
    </location>
</feature>
<dbReference type="GO" id="GO:0005315">
    <property type="term" value="F:phosphate transmembrane transporter activity"/>
    <property type="evidence" value="ECO:0007669"/>
    <property type="project" value="InterPro"/>
</dbReference>
<evidence type="ECO:0000256" key="1">
    <source>
        <dbReference type="ARBA" id="ARBA00004141"/>
    </source>
</evidence>
<evidence type="ECO:0000256" key="2">
    <source>
        <dbReference type="ARBA" id="ARBA00022448"/>
    </source>
</evidence>
<feature type="transmembrane region" description="Helical" evidence="6">
    <location>
        <begin position="42"/>
        <end position="62"/>
    </location>
</feature>
<protein>
    <recommendedName>
        <fullName evidence="6">Phosphate transporter</fullName>
    </recommendedName>
</protein>
<dbReference type="AlphaFoldDB" id="A0A1H2XVQ0"/>
<dbReference type="GO" id="GO:0016020">
    <property type="term" value="C:membrane"/>
    <property type="evidence" value="ECO:0007669"/>
    <property type="project" value="UniProtKB-SubCell"/>
</dbReference>
<organism evidence="7 8">
    <name type="scientific">Marininema mesophilum</name>
    <dbReference type="NCBI Taxonomy" id="1048340"/>
    <lineage>
        <taxon>Bacteria</taxon>
        <taxon>Bacillati</taxon>
        <taxon>Bacillota</taxon>
        <taxon>Bacilli</taxon>
        <taxon>Bacillales</taxon>
        <taxon>Thermoactinomycetaceae</taxon>
        <taxon>Marininema</taxon>
    </lineage>
</organism>
<evidence type="ECO:0000313" key="7">
    <source>
        <dbReference type="EMBL" id="SDW97032.1"/>
    </source>
</evidence>
<dbReference type="Proteomes" id="UP000198534">
    <property type="component" value="Unassembled WGS sequence"/>
</dbReference>